<evidence type="ECO:0000259" key="2">
    <source>
        <dbReference type="Pfam" id="PF12697"/>
    </source>
</evidence>
<proteinExistence type="predicted"/>
<accession>A0A0M8N7U5</accession>
<dbReference type="OrthoDB" id="190201at2759"/>
<reference evidence="3 4" key="1">
    <citation type="submission" date="2015-07" db="EMBL/GenBank/DDBJ databases">
        <title>The genome of the fungus Escovopsis weberi, a specialized disease agent of ant agriculture.</title>
        <authorList>
            <person name="de Man T.J."/>
            <person name="Stajich J.E."/>
            <person name="Kubicek C.P."/>
            <person name="Chenthamara K."/>
            <person name="Atanasova L."/>
            <person name="Druzhinina I.S."/>
            <person name="Birnbaum S."/>
            <person name="Barribeau S.M."/>
            <person name="Teiling C."/>
            <person name="Suen G."/>
            <person name="Currie C."/>
            <person name="Gerardo N.M."/>
        </authorList>
    </citation>
    <scope>NUCLEOTIDE SEQUENCE [LARGE SCALE GENOMIC DNA]</scope>
</reference>
<dbReference type="EMBL" id="LGSR01000006">
    <property type="protein sequence ID" value="KOS21761.1"/>
    <property type="molecule type" value="Genomic_DNA"/>
</dbReference>
<protein>
    <recommendedName>
        <fullName evidence="2">AB hydrolase-1 domain-containing protein</fullName>
    </recommendedName>
</protein>
<dbReference type="Gene3D" id="3.40.50.1820">
    <property type="entry name" value="alpha/beta hydrolase"/>
    <property type="match status" value="1"/>
</dbReference>
<dbReference type="STRING" id="150374.A0A0M8N7U5"/>
<dbReference type="Pfam" id="PF12697">
    <property type="entry name" value="Abhydrolase_6"/>
    <property type="match status" value="1"/>
</dbReference>
<keyword evidence="4" id="KW-1185">Reference proteome</keyword>
<dbReference type="Proteomes" id="UP000053831">
    <property type="component" value="Unassembled WGS sequence"/>
</dbReference>
<evidence type="ECO:0000313" key="4">
    <source>
        <dbReference type="Proteomes" id="UP000053831"/>
    </source>
</evidence>
<keyword evidence="1" id="KW-0732">Signal</keyword>
<organism evidence="3 4">
    <name type="scientific">Escovopsis weberi</name>
    <dbReference type="NCBI Taxonomy" id="150374"/>
    <lineage>
        <taxon>Eukaryota</taxon>
        <taxon>Fungi</taxon>
        <taxon>Dikarya</taxon>
        <taxon>Ascomycota</taxon>
        <taxon>Pezizomycotina</taxon>
        <taxon>Sordariomycetes</taxon>
        <taxon>Hypocreomycetidae</taxon>
        <taxon>Hypocreales</taxon>
        <taxon>Hypocreaceae</taxon>
        <taxon>Escovopsis</taxon>
    </lineage>
</organism>
<feature type="chain" id="PRO_5005819156" description="AB hydrolase-1 domain-containing protein" evidence="1">
    <location>
        <begin position="22"/>
        <end position="379"/>
    </location>
</feature>
<evidence type="ECO:0000256" key="1">
    <source>
        <dbReference type="SAM" id="SignalP"/>
    </source>
</evidence>
<dbReference type="SUPFAM" id="SSF53474">
    <property type="entry name" value="alpha/beta-Hydrolases"/>
    <property type="match status" value="1"/>
</dbReference>
<feature type="domain" description="AB hydrolase-1" evidence="2">
    <location>
        <begin position="95"/>
        <end position="360"/>
    </location>
</feature>
<dbReference type="InterPro" id="IPR029058">
    <property type="entry name" value="AB_hydrolase_fold"/>
</dbReference>
<sequence>MFKQLTVLALAVAAAARKCHNVTVPISISSQNAVFDLKAPTTEIEVSNFFLRFTRQGSDYSKELQKGYRTIQGDYEIAGTYCEPDSGPGHALQIMTHGVGFDRSYWDIPFHNHNYSYVARAVDEHGYSTFTWDRLGVGQSSRGEPVNEIQVHLEIAALKELTARLAEGQVCGVGAKFPPGKTVHIGHSFGSVMTYNLVNQNPGISGAVVLTGFSQIPNFMDQFALGGNFAPVSANRALAASYPAGYIAPASSIGMHINFLSPGEFDPQMLEYASATGQPASPGELLTVGAGTSAKNAFAGPVMIITGEYDVPFCGGDCKGMSGLAKEEFPNLIAASAPFFDKASVFNATVVPSAGHSLNMAYSMQTTYAMMLDFIGRYL</sequence>
<name>A0A0M8N7U5_ESCWE</name>
<gene>
    <name evidence="3" type="ORF">ESCO_001426</name>
</gene>
<evidence type="ECO:0000313" key="3">
    <source>
        <dbReference type="EMBL" id="KOS21761.1"/>
    </source>
</evidence>
<feature type="signal peptide" evidence="1">
    <location>
        <begin position="1"/>
        <end position="21"/>
    </location>
</feature>
<dbReference type="InterPro" id="IPR000073">
    <property type="entry name" value="AB_hydrolase_1"/>
</dbReference>
<dbReference type="AlphaFoldDB" id="A0A0M8N7U5"/>
<comment type="caution">
    <text evidence="3">The sequence shown here is derived from an EMBL/GenBank/DDBJ whole genome shotgun (WGS) entry which is preliminary data.</text>
</comment>